<accession>A0A183J7W6</accession>
<evidence type="ECO:0000313" key="1">
    <source>
        <dbReference type="EMBL" id="VDP44364.1"/>
    </source>
</evidence>
<evidence type="ECO:0000313" key="2">
    <source>
        <dbReference type="Proteomes" id="UP000270296"/>
    </source>
</evidence>
<name>A0A183J7W6_9BILA</name>
<sequence length="57" mass="6687">MCKDSVVTTRVLGVVQRVKLRAKKLCGMTKDNLSPIFCELLYLIDDNDRFHWIEFAR</sequence>
<gene>
    <name evidence="1" type="ORF">SBAD_LOCUS11964</name>
</gene>
<protein>
    <submittedName>
        <fullName evidence="1 3">Uncharacterized protein</fullName>
    </submittedName>
</protein>
<evidence type="ECO:0000313" key="3">
    <source>
        <dbReference type="WBParaSite" id="SBAD_0001236301-mRNA-1"/>
    </source>
</evidence>
<keyword evidence="2" id="KW-1185">Reference proteome</keyword>
<dbReference type="WBParaSite" id="SBAD_0001236301-mRNA-1">
    <property type="protein sequence ID" value="SBAD_0001236301-mRNA-1"/>
    <property type="gene ID" value="SBAD_0001236301"/>
</dbReference>
<dbReference type="EMBL" id="UZAM01016693">
    <property type="protein sequence ID" value="VDP44364.1"/>
    <property type="molecule type" value="Genomic_DNA"/>
</dbReference>
<proteinExistence type="predicted"/>
<organism evidence="3">
    <name type="scientific">Soboliphyme baturini</name>
    <dbReference type="NCBI Taxonomy" id="241478"/>
    <lineage>
        <taxon>Eukaryota</taxon>
        <taxon>Metazoa</taxon>
        <taxon>Ecdysozoa</taxon>
        <taxon>Nematoda</taxon>
        <taxon>Enoplea</taxon>
        <taxon>Dorylaimia</taxon>
        <taxon>Dioctophymatida</taxon>
        <taxon>Dioctophymatoidea</taxon>
        <taxon>Soboliphymatidae</taxon>
        <taxon>Soboliphyme</taxon>
    </lineage>
</organism>
<dbReference type="Proteomes" id="UP000270296">
    <property type="component" value="Unassembled WGS sequence"/>
</dbReference>
<reference evidence="3" key="1">
    <citation type="submission" date="2016-06" db="UniProtKB">
        <authorList>
            <consortium name="WormBaseParasite"/>
        </authorList>
    </citation>
    <scope>IDENTIFICATION</scope>
</reference>
<dbReference type="AlphaFoldDB" id="A0A183J7W6"/>
<reference evidence="1 2" key="2">
    <citation type="submission" date="2018-11" db="EMBL/GenBank/DDBJ databases">
        <authorList>
            <consortium name="Pathogen Informatics"/>
        </authorList>
    </citation>
    <scope>NUCLEOTIDE SEQUENCE [LARGE SCALE GENOMIC DNA]</scope>
</reference>